<evidence type="ECO:0000313" key="2">
    <source>
        <dbReference type="Proteomes" id="UP000326641"/>
    </source>
</evidence>
<protein>
    <submittedName>
        <fullName evidence="1">Uncharacterized protein</fullName>
    </submittedName>
</protein>
<accession>A0A564WD21</accession>
<proteinExistence type="predicted"/>
<comment type="caution">
    <text evidence="1">The sequence shown here is derived from an EMBL/GenBank/DDBJ whole genome shotgun (WGS) entry which is preliminary data.</text>
</comment>
<name>A0A564WD21_9PROT</name>
<dbReference type="AlphaFoldDB" id="A0A564WD21"/>
<gene>
    <name evidence="1" type="ORF">DF3PA_210020</name>
</gene>
<dbReference type="EMBL" id="UXAT02000014">
    <property type="protein sequence ID" value="VUX46407.1"/>
    <property type="molecule type" value="Genomic_DNA"/>
</dbReference>
<dbReference type="Proteomes" id="UP000326641">
    <property type="component" value="Unassembled WGS sequence"/>
</dbReference>
<keyword evidence="2" id="KW-1185">Reference proteome</keyword>
<sequence length="122" mass="13630">MTATRFVPRSFCGDSPTQPFATAEEAWFWFARCQIVRRQGARFAPLPGASVRPCDPDDIYRAAVSLKRKGLLGRRHLAVLGHFGVSGRPPDPRCPEEEVPARLWEQAIDRLTTVLQEKGIVA</sequence>
<reference evidence="1" key="1">
    <citation type="submission" date="2018-11" db="EMBL/GenBank/DDBJ databases">
        <authorList>
            <person name="Onetto C."/>
        </authorList>
    </citation>
    <scope>NUCLEOTIDE SEQUENCE [LARGE SCALE GENOMIC DNA]</scope>
</reference>
<evidence type="ECO:0000313" key="1">
    <source>
        <dbReference type="EMBL" id="VUX46407.1"/>
    </source>
</evidence>
<organism evidence="1 2">
    <name type="scientific">Candidatus Defluviicoccus seviourii</name>
    <dbReference type="NCBI Taxonomy" id="2565273"/>
    <lineage>
        <taxon>Bacteria</taxon>
        <taxon>Pseudomonadati</taxon>
        <taxon>Pseudomonadota</taxon>
        <taxon>Alphaproteobacteria</taxon>
        <taxon>Rhodospirillales</taxon>
        <taxon>Rhodospirillaceae</taxon>
        <taxon>Defluviicoccus</taxon>
    </lineage>
</organism>